<dbReference type="EMBL" id="FOFT01000002">
    <property type="protein sequence ID" value="SEQ63857.1"/>
    <property type="molecule type" value="Genomic_DNA"/>
</dbReference>
<sequence>MTAELVPLRTGFDVAWLGFRRDQVWHYVHEAERDVETLTADLDAAEARAESLARHLESEREDNRVLRERLDQLRAAPQSPYAVGERLRYVVERTLAQAAEITERAMALEDHAWESARRTHAEHRELLAQTRERMARILREGEAGRRALDEAAARHRAEVTEDFELALALRRKQTCHDVRLMEETARRRAEAVVREAARRADVINEHRDHVADVLRVVHSLLGEAAARVPAVSPAR</sequence>
<dbReference type="RefSeq" id="WP_090064411.1">
    <property type="nucleotide sequence ID" value="NZ_FOFT01000002.1"/>
</dbReference>
<name>A0A1H9HNG7_9PSEU</name>
<dbReference type="AlphaFoldDB" id="A0A1H9HNG7"/>
<protein>
    <recommendedName>
        <fullName evidence="4">Cellulose-binding protein</fullName>
    </recommendedName>
</protein>
<evidence type="ECO:0000313" key="2">
    <source>
        <dbReference type="EMBL" id="SEQ63857.1"/>
    </source>
</evidence>
<gene>
    <name evidence="2" type="ORF">SAMN05216195_102940</name>
</gene>
<feature type="coiled-coil region" evidence="1">
    <location>
        <begin position="28"/>
        <end position="76"/>
    </location>
</feature>
<evidence type="ECO:0008006" key="4">
    <source>
        <dbReference type="Google" id="ProtNLM"/>
    </source>
</evidence>
<organism evidence="2 3">
    <name type="scientific">Lentzea flaviverrucosa</name>
    <dbReference type="NCBI Taxonomy" id="200379"/>
    <lineage>
        <taxon>Bacteria</taxon>
        <taxon>Bacillati</taxon>
        <taxon>Actinomycetota</taxon>
        <taxon>Actinomycetes</taxon>
        <taxon>Pseudonocardiales</taxon>
        <taxon>Pseudonocardiaceae</taxon>
        <taxon>Lentzea</taxon>
    </lineage>
</organism>
<keyword evidence="3" id="KW-1185">Reference proteome</keyword>
<dbReference type="Proteomes" id="UP000199028">
    <property type="component" value="Unassembled WGS sequence"/>
</dbReference>
<dbReference type="OrthoDB" id="5178145at2"/>
<accession>A0A1H9HNG7</accession>
<reference evidence="3" key="1">
    <citation type="submission" date="2016-10" db="EMBL/GenBank/DDBJ databases">
        <authorList>
            <person name="Varghese N."/>
            <person name="Submissions S."/>
        </authorList>
    </citation>
    <scope>NUCLEOTIDE SEQUENCE [LARGE SCALE GENOMIC DNA]</scope>
    <source>
        <strain evidence="3">CGMCC 4.578</strain>
    </source>
</reference>
<proteinExistence type="predicted"/>
<keyword evidence="1" id="KW-0175">Coiled coil</keyword>
<evidence type="ECO:0000256" key="1">
    <source>
        <dbReference type="SAM" id="Coils"/>
    </source>
</evidence>
<evidence type="ECO:0000313" key="3">
    <source>
        <dbReference type="Proteomes" id="UP000199028"/>
    </source>
</evidence>